<accession>A0A1I4HT64</accession>
<dbReference type="STRING" id="1123291.SAMN04490355_10055"/>
<sequence length="143" mass="16392">MQAVNESKIQIDELGVLLEDMKEYLEKVEQGCQDLPSKFHMVDKSESLLALTQIMEGLGYYEKLLKSVGVLLAIDFTEILYENTSIASLFEQFCQFFTDIYQATENEDYSLLSDTVEYDLLPVINVSQGILAVVQERYAERVR</sequence>
<evidence type="ECO:0000259" key="1">
    <source>
        <dbReference type="Pfam" id="PF26154"/>
    </source>
</evidence>
<name>A0A1I4HT64_9FIRM</name>
<reference evidence="3" key="1">
    <citation type="submission" date="2016-10" db="EMBL/GenBank/DDBJ databases">
        <authorList>
            <person name="Varghese N."/>
            <person name="Submissions S."/>
        </authorList>
    </citation>
    <scope>NUCLEOTIDE SEQUENCE [LARGE SCALE GENOMIC DNA]</scope>
    <source>
        <strain evidence="3">DSM 13327</strain>
    </source>
</reference>
<dbReference type="OrthoDB" id="1682925at2"/>
<dbReference type="Proteomes" id="UP000199520">
    <property type="component" value="Unassembled WGS sequence"/>
</dbReference>
<dbReference type="RefSeq" id="WP_090932993.1">
    <property type="nucleotide sequence ID" value="NZ_FOTS01000005.1"/>
</dbReference>
<keyword evidence="3" id="KW-1185">Reference proteome</keyword>
<feature type="domain" description="DUF8042" evidence="1">
    <location>
        <begin position="17"/>
        <end position="125"/>
    </location>
</feature>
<evidence type="ECO:0000313" key="3">
    <source>
        <dbReference type="Proteomes" id="UP000199520"/>
    </source>
</evidence>
<organism evidence="2 3">
    <name type="scientific">Pelosinus propionicus DSM 13327</name>
    <dbReference type="NCBI Taxonomy" id="1123291"/>
    <lineage>
        <taxon>Bacteria</taxon>
        <taxon>Bacillati</taxon>
        <taxon>Bacillota</taxon>
        <taxon>Negativicutes</taxon>
        <taxon>Selenomonadales</taxon>
        <taxon>Sporomusaceae</taxon>
        <taxon>Pelosinus</taxon>
    </lineage>
</organism>
<gene>
    <name evidence="2" type="ORF">SAMN04490355_10055</name>
</gene>
<dbReference type="EMBL" id="FOTS01000005">
    <property type="protein sequence ID" value="SFL45030.1"/>
    <property type="molecule type" value="Genomic_DNA"/>
</dbReference>
<protein>
    <recommendedName>
        <fullName evidence="1">DUF8042 domain-containing protein</fullName>
    </recommendedName>
</protein>
<proteinExistence type="predicted"/>
<dbReference type="AlphaFoldDB" id="A0A1I4HT64"/>
<dbReference type="InterPro" id="IPR058355">
    <property type="entry name" value="DUF8042"/>
</dbReference>
<dbReference type="Pfam" id="PF26154">
    <property type="entry name" value="DUF8042"/>
    <property type="match status" value="1"/>
</dbReference>
<evidence type="ECO:0000313" key="2">
    <source>
        <dbReference type="EMBL" id="SFL45030.1"/>
    </source>
</evidence>